<keyword evidence="2" id="KW-1185">Reference proteome</keyword>
<dbReference type="Pfam" id="PF13704">
    <property type="entry name" value="Glyco_tranf_2_4"/>
    <property type="match status" value="1"/>
</dbReference>
<name>A0A3L7A084_9HYPH</name>
<organism evidence="1 2">
    <name type="scientific">Xanthobacter tagetidis</name>
    <dbReference type="NCBI Taxonomy" id="60216"/>
    <lineage>
        <taxon>Bacteria</taxon>
        <taxon>Pseudomonadati</taxon>
        <taxon>Pseudomonadota</taxon>
        <taxon>Alphaproteobacteria</taxon>
        <taxon>Hyphomicrobiales</taxon>
        <taxon>Xanthobacteraceae</taxon>
        <taxon>Xanthobacter</taxon>
    </lineage>
</organism>
<dbReference type="AlphaFoldDB" id="A0A3L7A084"/>
<sequence>MAASPKPRRGGASRRVMAEKPRACLPFRHPCRTRSPIPAQDIPLRPMAFISHRPWAKRCGPTECSLMRLAGISIVRDEADIIEPWARHNCHFLDKLYIVDNGSTDSTRQIIQDLIAEGLPIEMVDHGQHGAFYQGQRTTRLMRHAAADGDWDFIFPLDGDECICATDRGTLEAELADFPAAFLPSFREIRYKLSDLDDPAIVNPLERIRHVQDKAPAPFKCIVPRALALNPDAALSDGNHRVRVAGVEVPRQLLENAALAHFALRSQSQIIAKLMVTYITFKAREDYVPTLAPRPIEAAGVLCGEEEIALHRFDDLVRAYDGPEQAGLYRPFTECRGETRFPHLANTFPYRRTLRAVDDVIAEMKARSEEVRTLKKDLFKARMGPVRYFFIRKSRSFAKHWQKLRGG</sequence>
<keyword evidence="1" id="KW-0808">Transferase</keyword>
<evidence type="ECO:0000313" key="2">
    <source>
        <dbReference type="Proteomes" id="UP000269692"/>
    </source>
</evidence>
<comment type="caution">
    <text evidence="1">The sequence shown here is derived from an EMBL/GenBank/DDBJ whole genome shotgun (WGS) entry which is preliminary data.</text>
</comment>
<reference evidence="1 2" key="1">
    <citation type="submission" date="2018-10" db="EMBL/GenBank/DDBJ databases">
        <title>Xanthobacter tagetidis genome sequencing and assembly.</title>
        <authorList>
            <person name="Maclea K.S."/>
            <person name="Goen A.E."/>
            <person name="Fatima S.A."/>
        </authorList>
    </citation>
    <scope>NUCLEOTIDE SEQUENCE [LARGE SCALE GENOMIC DNA]</scope>
    <source>
        <strain evidence="1 2">ATCC 700314</strain>
    </source>
</reference>
<dbReference type="InterPro" id="IPR029044">
    <property type="entry name" value="Nucleotide-diphossugar_trans"/>
</dbReference>
<accession>A0A3L7A084</accession>
<dbReference type="EMBL" id="RCTF01000022">
    <property type="protein sequence ID" value="RLP73629.1"/>
    <property type="molecule type" value="Genomic_DNA"/>
</dbReference>
<dbReference type="GO" id="GO:0016740">
    <property type="term" value="F:transferase activity"/>
    <property type="evidence" value="ECO:0007669"/>
    <property type="project" value="UniProtKB-KW"/>
</dbReference>
<protein>
    <submittedName>
        <fullName evidence="1">Glycosyltransferase</fullName>
    </submittedName>
</protein>
<dbReference type="OrthoDB" id="565316at2"/>
<evidence type="ECO:0000313" key="1">
    <source>
        <dbReference type="EMBL" id="RLP73629.1"/>
    </source>
</evidence>
<gene>
    <name evidence="1" type="ORF">D9R14_20440</name>
</gene>
<dbReference type="Proteomes" id="UP000269692">
    <property type="component" value="Unassembled WGS sequence"/>
</dbReference>
<proteinExistence type="predicted"/>
<dbReference type="Gene3D" id="3.90.550.10">
    <property type="entry name" value="Spore Coat Polysaccharide Biosynthesis Protein SpsA, Chain A"/>
    <property type="match status" value="1"/>
</dbReference>
<dbReference type="SUPFAM" id="SSF53448">
    <property type="entry name" value="Nucleotide-diphospho-sugar transferases"/>
    <property type="match status" value="1"/>
</dbReference>